<reference evidence="2" key="1">
    <citation type="journal article" date="2019" name="Int. J. Syst. Evol. Microbiol.">
        <title>The Global Catalogue of Microorganisms (GCM) 10K type strain sequencing project: providing services to taxonomists for standard genome sequencing and annotation.</title>
        <authorList>
            <consortium name="The Broad Institute Genomics Platform"/>
            <consortium name="The Broad Institute Genome Sequencing Center for Infectious Disease"/>
            <person name="Wu L."/>
            <person name="Ma J."/>
        </authorList>
    </citation>
    <scope>NUCLEOTIDE SEQUENCE [LARGE SCALE GENOMIC DNA]</scope>
    <source>
        <strain evidence="2">CGMCC 1.12778</strain>
    </source>
</reference>
<dbReference type="EMBL" id="BMFW01000024">
    <property type="protein sequence ID" value="GGI00016.1"/>
    <property type="molecule type" value="Genomic_DNA"/>
</dbReference>
<dbReference type="Proteomes" id="UP000643279">
    <property type="component" value="Unassembled WGS sequence"/>
</dbReference>
<comment type="caution">
    <text evidence="1">The sequence shown here is derived from an EMBL/GenBank/DDBJ whole genome shotgun (WGS) entry which is preliminary data.</text>
</comment>
<proteinExistence type="predicted"/>
<gene>
    <name evidence="1" type="ORF">GCM10007170_36190</name>
</gene>
<organism evidence="1 2">
    <name type="scientific">Arthrobacter liuii</name>
    <dbReference type="NCBI Taxonomy" id="1476996"/>
    <lineage>
        <taxon>Bacteria</taxon>
        <taxon>Bacillati</taxon>
        <taxon>Actinomycetota</taxon>
        <taxon>Actinomycetes</taxon>
        <taxon>Micrococcales</taxon>
        <taxon>Micrococcaceae</taxon>
        <taxon>Arthrobacter</taxon>
    </lineage>
</organism>
<evidence type="ECO:0000313" key="2">
    <source>
        <dbReference type="Proteomes" id="UP000643279"/>
    </source>
</evidence>
<protein>
    <submittedName>
        <fullName evidence="1">Uncharacterized protein</fullName>
    </submittedName>
</protein>
<keyword evidence="2" id="KW-1185">Reference proteome</keyword>
<accession>A0ABQ2B050</accession>
<sequence>MTMNEETVDTCHDLAAGDLIAARYKGSLVHRGRVTERVPDHGLFWIMDELTGGRRLLDMADLKIGRVSSAGIGSTPA</sequence>
<name>A0ABQ2B050_9MICC</name>
<dbReference type="RefSeq" id="WP_229748557.1">
    <property type="nucleotide sequence ID" value="NZ_BMFW01000024.1"/>
</dbReference>
<evidence type="ECO:0000313" key="1">
    <source>
        <dbReference type="EMBL" id="GGI00016.1"/>
    </source>
</evidence>